<dbReference type="Proteomes" id="UP000008370">
    <property type="component" value="Unassembled WGS sequence"/>
</dbReference>
<dbReference type="OrthoDB" id="448455at2759"/>
<dbReference type="Pfam" id="PF24883">
    <property type="entry name" value="NPHP3_N"/>
    <property type="match status" value="1"/>
</dbReference>
<dbReference type="GeneID" id="18917266"/>
<evidence type="ECO:0000313" key="4">
    <source>
        <dbReference type="EMBL" id="EKM54844.1"/>
    </source>
</evidence>
<dbReference type="HOGENOM" id="CLU_056579_0_0_1"/>
<sequence>MSSLNTQPGHVGQDASASSLRFQKLWEDALKKYNGVTGSDLRRSPLFNKMLAANSAEEVVRILEEHKKGFKAFRAHGENARAVIGPVFTLTKLFVDAGGEITAASSAVPGGSAIFAAFGVFLEAVEKVSQRFDELEGLLSRLGGVLGRLHNHLQLRSMLSIELEDIFVGALVQLLNVLAICTKYVKKRSSSRMAFFMRTKDYGRALLGDTDVKNALEKLDELTREELLANTAQTLDVAQGIADKVELISGGVVGLSDGFKAVHDDLADLRGIEAKVFDLHLDKDICDWLAPPDPSQNHEERQTSHLAGTCTWFFDSKFEEWKNSRNGVYWIHGNTGTGKSVLCSSIIEHISSISWPAHGLLLL</sequence>
<dbReference type="InParanoid" id="K5W7B7"/>
<dbReference type="PANTHER" id="PTHR10039">
    <property type="entry name" value="AMELOGENIN"/>
    <property type="match status" value="1"/>
</dbReference>
<evidence type="ECO:0000313" key="5">
    <source>
        <dbReference type="Proteomes" id="UP000008370"/>
    </source>
</evidence>
<dbReference type="PANTHER" id="PTHR10039:SF16">
    <property type="entry name" value="GPI INOSITOL-DEACYLASE"/>
    <property type="match status" value="1"/>
</dbReference>
<dbReference type="KEGG" id="pco:PHACADRAFT_258986"/>
<dbReference type="AlphaFoldDB" id="K5W7B7"/>
<organism evidence="4 5">
    <name type="scientific">Phanerochaete carnosa (strain HHB-10118-sp)</name>
    <name type="common">White-rot fungus</name>
    <name type="synonym">Peniophora carnosa</name>
    <dbReference type="NCBI Taxonomy" id="650164"/>
    <lineage>
        <taxon>Eukaryota</taxon>
        <taxon>Fungi</taxon>
        <taxon>Dikarya</taxon>
        <taxon>Basidiomycota</taxon>
        <taxon>Agaricomycotina</taxon>
        <taxon>Agaricomycetes</taxon>
        <taxon>Polyporales</taxon>
        <taxon>Phanerochaetaceae</taxon>
        <taxon>Phanerochaete</taxon>
    </lineage>
</organism>
<keyword evidence="5" id="KW-1185">Reference proteome</keyword>
<evidence type="ECO:0000256" key="1">
    <source>
        <dbReference type="ARBA" id="ARBA00022737"/>
    </source>
</evidence>
<feature type="domain" description="Fungal STAND N-terminal Goodbye" evidence="2">
    <location>
        <begin position="26"/>
        <end position="150"/>
    </location>
</feature>
<protein>
    <submittedName>
        <fullName evidence="4">Uncharacterized protein</fullName>
    </submittedName>
</protein>
<dbReference type="RefSeq" id="XP_007397521.1">
    <property type="nucleotide sequence ID" value="XM_007397459.1"/>
</dbReference>
<dbReference type="Pfam" id="PF17109">
    <property type="entry name" value="Goodbye"/>
    <property type="match status" value="1"/>
</dbReference>
<reference evidence="4 5" key="1">
    <citation type="journal article" date="2012" name="BMC Genomics">
        <title>Comparative genomics of the white-rot fungi, Phanerochaete carnosa and P. chrysosporium, to elucidate the genetic basis of the distinct wood types they colonize.</title>
        <authorList>
            <person name="Suzuki H."/>
            <person name="MacDonald J."/>
            <person name="Syed K."/>
            <person name="Salamov A."/>
            <person name="Hori C."/>
            <person name="Aerts A."/>
            <person name="Henrissat B."/>
            <person name="Wiebenga A."/>
            <person name="vanKuyk P.A."/>
            <person name="Barry K."/>
            <person name="Lindquist E."/>
            <person name="LaButti K."/>
            <person name="Lapidus A."/>
            <person name="Lucas S."/>
            <person name="Coutinho P."/>
            <person name="Gong Y."/>
            <person name="Samejima M."/>
            <person name="Mahadevan R."/>
            <person name="Abou-Zaid M."/>
            <person name="de Vries R.P."/>
            <person name="Igarashi K."/>
            <person name="Yadav J.S."/>
            <person name="Grigoriev I.V."/>
            <person name="Master E.R."/>
        </authorList>
    </citation>
    <scope>NUCLEOTIDE SEQUENCE [LARGE SCALE GENOMIC DNA]</scope>
    <source>
        <strain evidence="4 5">HHB-10118-sp</strain>
    </source>
</reference>
<keyword evidence="1" id="KW-0677">Repeat</keyword>
<dbReference type="InterPro" id="IPR031350">
    <property type="entry name" value="Goodbye_dom"/>
</dbReference>
<accession>K5W7B7</accession>
<proteinExistence type="predicted"/>
<dbReference type="EMBL" id="JH930473">
    <property type="protein sequence ID" value="EKM54844.1"/>
    <property type="molecule type" value="Genomic_DNA"/>
</dbReference>
<evidence type="ECO:0000259" key="3">
    <source>
        <dbReference type="Pfam" id="PF24883"/>
    </source>
</evidence>
<gene>
    <name evidence="4" type="ORF">PHACADRAFT_258986</name>
</gene>
<feature type="domain" description="Nephrocystin 3-like N-terminal" evidence="3">
    <location>
        <begin position="308"/>
        <end position="352"/>
    </location>
</feature>
<name>K5W7B7_PHACS</name>
<dbReference type="InterPro" id="IPR056884">
    <property type="entry name" value="NPHP3-like_N"/>
</dbReference>
<evidence type="ECO:0000259" key="2">
    <source>
        <dbReference type="Pfam" id="PF17109"/>
    </source>
</evidence>